<organism evidence="2 3">
    <name type="scientific">Streptomyces koyangensis</name>
    <dbReference type="NCBI Taxonomy" id="188770"/>
    <lineage>
        <taxon>Bacteria</taxon>
        <taxon>Bacillati</taxon>
        <taxon>Actinomycetota</taxon>
        <taxon>Actinomycetes</taxon>
        <taxon>Kitasatosporales</taxon>
        <taxon>Streptomycetaceae</taxon>
        <taxon>Streptomyces</taxon>
        <taxon>Streptomyces aurantiacus group</taxon>
    </lineage>
</organism>
<dbReference type="InterPro" id="IPR011047">
    <property type="entry name" value="Quinoprotein_ADH-like_sf"/>
</dbReference>
<dbReference type="KEGG" id="sky:D0C37_30925"/>
<gene>
    <name evidence="2" type="ORF">D0C37_30925</name>
</gene>
<feature type="chain" id="PRO_5038989112" description="Lipoprotein" evidence="1">
    <location>
        <begin position="24"/>
        <end position="404"/>
    </location>
</feature>
<proteinExistence type="predicted"/>
<protein>
    <recommendedName>
        <fullName evidence="4">Lipoprotein</fullName>
    </recommendedName>
</protein>
<dbReference type="PROSITE" id="PS51257">
    <property type="entry name" value="PROKAR_LIPOPROTEIN"/>
    <property type="match status" value="1"/>
</dbReference>
<sequence length="404" mass="42382">MTRTKTRTTAALCAALVGSALLAGCGSGGDQRPDAAPSNSGVPHGYVEGAEEQAEQQSRLVLADAGSGAVHVLDLITGDVTKLKRGAKARALHTDGRFAYLDTPDGTRVLDSGAWTVDHGDHVHYYRAGIRDLGTIGGTAPEHVHADQALTALSPAEGATRLFDREELEGGSIGRARTLDGAATGPVVPYAEHLLAAGAGEDRDRVRVLDREGAEVASLDEPCAKVRGEAVTRRGVVLGCADGALLVREEKGKFSAEKIAYDGEVDAEDRATGFRHRAGSTTLVSPSGADAVWVLDVTDRSWTRIETGPLAAANTAGEGADLLALGKDGALTSWDIDSGKQTARTKLLAGRATVAATIEVDTGRAYVNDPGARKVYEIDYNDRLRLARTFPLSLTPTHMVETGR</sequence>
<dbReference type="RefSeq" id="WP_101277646.1">
    <property type="nucleotide sequence ID" value="NZ_CP031742.1"/>
</dbReference>
<name>A0A385DJN8_9ACTN</name>
<evidence type="ECO:0000313" key="3">
    <source>
        <dbReference type="Proteomes" id="UP000259636"/>
    </source>
</evidence>
<feature type="signal peptide" evidence="1">
    <location>
        <begin position="1"/>
        <end position="23"/>
    </location>
</feature>
<keyword evidence="1" id="KW-0732">Signal</keyword>
<dbReference type="AlphaFoldDB" id="A0A385DJN8"/>
<dbReference type="SUPFAM" id="SSF50998">
    <property type="entry name" value="Quinoprotein alcohol dehydrogenase-like"/>
    <property type="match status" value="1"/>
</dbReference>
<dbReference type="EMBL" id="CP031742">
    <property type="protein sequence ID" value="AXQ58588.1"/>
    <property type="molecule type" value="Genomic_DNA"/>
</dbReference>
<accession>A0A385DJN8</accession>
<dbReference type="GeneID" id="300118533"/>
<evidence type="ECO:0008006" key="4">
    <source>
        <dbReference type="Google" id="ProtNLM"/>
    </source>
</evidence>
<reference evidence="2 3" key="1">
    <citation type="submission" date="2018-08" db="EMBL/GenBank/DDBJ databases">
        <authorList>
            <person name="Ferrada E.E."/>
            <person name="Latorre B.A."/>
        </authorList>
    </citation>
    <scope>NUCLEOTIDE SEQUENCE [LARGE SCALE GENOMIC DNA]</scope>
    <source>
        <strain evidence="2 3">VK-A60T</strain>
    </source>
</reference>
<evidence type="ECO:0000256" key="1">
    <source>
        <dbReference type="SAM" id="SignalP"/>
    </source>
</evidence>
<evidence type="ECO:0000313" key="2">
    <source>
        <dbReference type="EMBL" id="AXQ58588.1"/>
    </source>
</evidence>
<dbReference type="Proteomes" id="UP000259636">
    <property type="component" value="Chromosome"/>
</dbReference>